<gene>
    <name evidence="2" type="ORF">RSOLAG1IB_11195</name>
</gene>
<evidence type="ECO:0000313" key="2">
    <source>
        <dbReference type="EMBL" id="CEL52850.1"/>
    </source>
</evidence>
<dbReference type="Gene3D" id="2.110.10.10">
    <property type="entry name" value="Hemopexin-like domain"/>
    <property type="match status" value="1"/>
</dbReference>
<dbReference type="AlphaFoldDB" id="A0A0B7F5M9"/>
<dbReference type="InterPro" id="IPR036375">
    <property type="entry name" value="Hemopexin-like_dom_sf"/>
</dbReference>
<evidence type="ECO:0000256" key="1">
    <source>
        <dbReference type="PROSITE-ProRule" id="PRU01011"/>
    </source>
</evidence>
<dbReference type="Proteomes" id="UP000059188">
    <property type="component" value="Unassembled WGS sequence"/>
</dbReference>
<proteinExistence type="predicted"/>
<dbReference type="InterPro" id="IPR018487">
    <property type="entry name" value="Hemopexin-like_repeat"/>
</dbReference>
<sequence length="254" mass="28051">MTELKGDGRARYPSSPTTSYTEINQTHIKMAGVAATNITGKNQSYFFQGDRYVKINWTPGKTDDTIAYGPTEFAKEWASLKEAGFGWVDAILPIPGHDHRAYFFCGDKYARIEYVPGAPGDKILGGVRPIKGNWLSLDKAGFTSVESALIVPGATDQAYIFNGEQYCRIRFTEGKIDDELLDGPKPVKDGWSATGFDSFDIIIPRPESSHGAYIFSGDKYVQIKVAVGGYDDVVSEPRDIGKYWPSLVKAGFYE</sequence>
<dbReference type="PROSITE" id="PS51642">
    <property type="entry name" value="HEMOPEXIN_2"/>
    <property type="match status" value="1"/>
</dbReference>
<dbReference type="STRING" id="1108050.A0A0B7F5M9"/>
<dbReference type="OrthoDB" id="6845681at2759"/>
<organism evidence="2 3">
    <name type="scientific">Thanatephorus cucumeris (strain AG1-IB / isolate 7/3/14)</name>
    <name type="common">Lettuce bottom rot fungus</name>
    <name type="synonym">Rhizoctonia solani</name>
    <dbReference type="NCBI Taxonomy" id="1108050"/>
    <lineage>
        <taxon>Eukaryota</taxon>
        <taxon>Fungi</taxon>
        <taxon>Dikarya</taxon>
        <taxon>Basidiomycota</taxon>
        <taxon>Agaricomycotina</taxon>
        <taxon>Agaricomycetes</taxon>
        <taxon>Cantharellales</taxon>
        <taxon>Ceratobasidiaceae</taxon>
        <taxon>Rhizoctonia</taxon>
        <taxon>Rhizoctonia solani AG-1</taxon>
    </lineage>
</organism>
<evidence type="ECO:0000313" key="3">
    <source>
        <dbReference type="Proteomes" id="UP000059188"/>
    </source>
</evidence>
<keyword evidence="3" id="KW-1185">Reference proteome</keyword>
<name>A0A0B7F5M9_THACB</name>
<reference evidence="2 3" key="1">
    <citation type="submission" date="2014-11" db="EMBL/GenBank/DDBJ databases">
        <authorList>
            <person name="Wibberg Daniel"/>
        </authorList>
    </citation>
    <scope>NUCLEOTIDE SEQUENCE [LARGE SCALE GENOMIC DNA]</scope>
    <source>
        <strain evidence="2">Rhizoctonia solani AG1-IB 7/3/14</strain>
    </source>
</reference>
<dbReference type="EMBL" id="LN679207">
    <property type="protein sequence ID" value="CEL52850.1"/>
    <property type="molecule type" value="Genomic_DNA"/>
</dbReference>
<protein>
    <submittedName>
        <fullName evidence="2">Albumin-2</fullName>
    </submittedName>
</protein>
<dbReference type="SUPFAM" id="SSF50923">
    <property type="entry name" value="Hemopexin-like domain"/>
    <property type="match status" value="2"/>
</dbReference>
<accession>A0A0B7F5M9</accession>
<feature type="repeat" description="Hemopexin" evidence="1">
    <location>
        <begin position="85"/>
        <end position="137"/>
    </location>
</feature>